<keyword evidence="5 7" id="KW-0472">Membrane</keyword>
<organism evidence="8 9">
    <name type="scientific">Klebsiella pneumoniae</name>
    <dbReference type="NCBI Taxonomy" id="573"/>
    <lineage>
        <taxon>Bacteria</taxon>
        <taxon>Pseudomonadati</taxon>
        <taxon>Pseudomonadota</taxon>
        <taxon>Gammaproteobacteria</taxon>
        <taxon>Enterobacterales</taxon>
        <taxon>Enterobacteriaceae</taxon>
        <taxon>Klebsiella/Raoultella group</taxon>
        <taxon>Klebsiella</taxon>
        <taxon>Klebsiella pneumoniae complex</taxon>
    </lineage>
</organism>
<evidence type="ECO:0000256" key="5">
    <source>
        <dbReference type="ARBA" id="ARBA00023136"/>
    </source>
</evidence>
<feature type="transmembrane region" description="Helical" evidence="7">
    <location>
        <begin position="36"/>
        <end position="60"/>
    </location>
</feature>
<evidence type="ECO:0000313" key="9">
    <source>
        <dbReference type="Proteomes" id="UP000255192"/>
    </source>
</evidence>
<accession>A0A377ZQ30</accession>
<dbReference type="Pfam" id="PF03741">
    <property type="entry name" value="TerC"/>
    <property type="match status" value="1"/>
</dbReference>
<comment type="subcellular location">
    <subcellularLocation>
        <location evidence="1">Membrane</location>
        <topology evidence="1">Multi-pass membrane protein</topology>
    </subcellularLocation>
</comment>
<evidence type="ECO:0000313" key="8">
    <source>
        <dbReference type="EMBL" id="STU79633.1"/>
    </source>
</evidence>
<feature type="region of interest" description="Disordered" evidence="6">
    <location>
        <begin position="213"/>
        <end position="245"/>
    </location>
</feature>
<evidence type="ECO:0000256" key="7">
    <source>
        <dbReference type="SAM" id="Phobius"/>
    </source>
</evidence>
<evidence type="ECO:0000256" key="1">
    <source>
        <dbReference type="ARBA" id="ARBA00004141"/>
    </source>
</evidence>
<feature type="transmembrane region" description="Helical" evidence="7">
    <location>
        <begin position="12"/>
        <end position="30"/>
    </location>
</feature>
<gene>
    <name evidence="8" type="primary">yoaE_1</name>
    <name evidence="8" type="ORF">NCTC204_01384</name>
</gene>
<evidence type="ECO:0000256" key="2">
    <source>
        <dbReference type="ARBA" id="ARBA00007511"/>
    </source>
</evidence>
<dbReference type="InterPro" id="IPR005496">
    <property type="entry name" value="Integral_membrane_TerC"/>
</dbReference>
<evidence type="ECO:0000256" key="3">
    <source>
        <dbReference type="ARBA" id="ARBA00022692"/>
    </source>
</evidence>
<proteinExistence type="inferred from homology"/>
<sequence length="304" mass="32901">MVNAAQAEYPAQRFFLLFFQVVSLDMYAFLQQWDMAVIMLQIVAIDLLLGGDNAVVIAMACRKLPPQKRTKAIIIGTVGAILARVLLLAIALYLLSLPWLKIVGALLLLWIGIQLVRNEEEESEVSSSGSLWRTAITITVADVIMSLDNVLAVAAAGKGHIALVALGVAISIPVIVAGSKLVLVLLTRFPRGGGAGRDAHRLDCRVNAGQRPYHSPAVSQRRRGHRAPGWHRRRAAGAIHRMAPPPTAAGERLILSTAPSTPTASSFRHFSSPSGRICPTLYTDACSREYVTTALSIDEKKSWN</sequence>
<evidence type="ECO:0000256" key="4">
    <source>
        <dbReference type="ARBA" id="ARBA00022989"/>
    </source>
</evidence>
<dbReference type="PANTHER" id="PTHR30238:SF4">
    <property type="entry name" value="SLL1022 PROTEIN"/>
    <property type="match status" value="1"/>
</dbReference>
<protein>
    <submittedName>
        <fullName evidence="8">Membrane protein</fullName>
    </submittedName>
</protein>
<comment type="similarity">
    <text evidence="2">Belongs to the TerC family.</text>
</comment>
<dbReference type="GO" id="GO:0016020">
    <property type="term" value="C:membrane"/>
    <property type="evidence" value="ECO:0007669"/>
    <property type="project" value="UniProtKB-SubCell"/>
</dbReference>
<feature type="transmembrane region" description="Helical" evidence="7">
    <location>
        <begin position="72"/>
        <end position="93"/>
    </location>
</feature>
<dbReference type="InterPro" id="IPR022301">
    <property type="entry name" value="Integral_membrane_YjbE"/>
</dbReference>
<feature type="transmembrane region" description="Helical" evidence="7">
    <location>
        <begin position="161"/>
        <end position="187"/>
    </location>
</feature>
<evidence type="ECO:0000256" key="6">
    <source>
        <dbReference type="SAM" id="MobiDB-lite"/>
    </source>
</evidence>
<dbReference type="NCBIfam" id="TIGR03717">
    <property type="entry name" value="R_switched_YjbE"/>
    <property type="match status" value="1"/>
</dbReference>
<keyword evidence="3 7" id="KW-0812">Transmembrane</keyword>
<dbReference type="Proteomes" id="UP000255192">
    <property type="component" value="Unassembled WGS sequence"/>
</dbReference>
<reference evidence="8 9" key="1">
    <citation type="submission" date="2018-06" db="EMBL/GenBank/DDBJ databases">
        <authorList>
            <consortium name="Pathogen Informatics"/>
            <person name="Doyle S."/>
        </authorList>
    </citation>
    <scope>NUCLEOTIDE SEQUENCE [LARGE SCALE GENOMIC DNA]</scope>
    <source>
        <strain evidence="8 9">NCTC204</strain>
    </source>
</reference>
<keyword evidence="4 7" id="KW-1133">Transmembrane helix</keyword>
<dbReference type="PANTHER" id="PTHR30238">
    <property type="entry name" value="MEMBRANE BOUND PREDICTED REDOX MODULATOR"/>
    <property type="match status" value="1"/>
</dbReference>
<name>A0A377ZQ30_KLEPN</name>
<dbReference type="AlphaFoldDB" id="A0A377ZQ30"/>
<feature type="compositionally biased region" description="Basic residues" evidence="6">
    <location>
        <begin position="220"/>
        <end position="235"/>
    </location>
</feature>
<dbReference type="EMBL" id="UGMD01000002">
    <property type="protein sequence ID" value="STU79633.1"/>
    <property type="molecule type" value="Genomic_DNA"/>
</dbReference>